<dbReference type="PANTHER" id="PTHR10009:SF11">
    <property type="entry name" value="RH54244P"/>
    <property type="match status" value="1"/>
</dbReference>
<feature type="chain" id="PRO_5042546782" evidence="5">
    <location>
        <begin position="16"/>
        <end position="398"/>
    </location>
</feature>
<evidence type="ECO:0000313" key="7">
    <source>
        <dbReference type="RefSeq" id="XP_017877314.1"/>
    </source>
</evidence>
<dbReference type="Pfam" id="PF03022">
    <property type="entry name" value="MRJP"/>
    <property type="match status" value="1"/>
</dbReference>
<evidence type="ECO:0000256" key="1">
    <source>
        <dbReference type="ARBA" id="ARBA00004613"/>
    </source>
</evidence>
<dbReference type="KEGG" id="ccal:108623371"/>
<proteinExistence type="inferred from homology"/>
<dbReference type="CTD" id="115887591"/>
<keyword evidence="3" id="KW-0964">Secreted</keyword>
<evidence type="ECO:0000256" key="2">
    <source>
        <dbReference type="ARBA" id="ARBA00009127"/>
    </source>
</evidence>
<gene>
    <name evidence="7" type="primary">LOC108623371</name>
</gene>
<evidence type="ECO:0000256" key="3">
    <source>
        <dbReference type="ARBA" id="ARBA00022525"/>
    </source>
</evidence>
<keyword evidence="4 5" id="KW-0732">Signal</keyword>
<feature type="signal peptide" evidence="5">
    <location>
        <begin position="1"/>
        <end position="15"/>
    </location>
</feature>
<sequence length="398" mass="44911">MWYLLLFALFVVANGQEFKTIHAWSNVEYNFPNDSIRDTLVSKGDYIPENNMPLGMHVWGDKVFITVPRWKNGVASNLNYFSKNDQSQSPKLNPYPDWTTNNIDTPDGIVNIFRVRSDACNRLWGVDTGVDDILGNSTVVRPPRIIVIDLKTDKILRIYPLKDSDQTANSFFAELVVDADPNNCENAYAYITDLSAYGLVVYSWADNDSWRITHNFFHFDPLNGDFNVSGHNFQWTDGVFGLSLSEPQPDGYKTLYFHAMSGITEFAVSTEVLQDKTLKKSADYYAFRVVGNKGPKTQGPTSLIDARTGINYFIQVNKNGIACWDTSVALSPDTFVLAAQDNTTLVFPNDLSIDPTTNKLYVLSDNLPQFIFSNYDKEQCNFFITTANLDSLTSICKK</sequence>
<accession>A0AAJ7N546</accession>
<evidence type="ECO:0000256" key="5">
    <source>
        <dbReference type="SAM" id="SignalP"/>
    </source>
</evidence>
<dbReference type="PRINTS" id="PR01366">
    <property type="entry name" value="ROYALJELLY"/>
</dbReference>
<organism evidence="6 7">
    <name type="scientific">Ceratina calcarata</name>
    <dbReference type="NCBI Taxonomy" id="156304"/>
    <lineage>
        <taxon>Eukaryota</taxon>
        <taxon>Metazoa</taxon>
        <taxon>Ecdysozoa</taxon>
        <taxon>Arthropoda</taxon>
        <taxon>Hexapoda</taxon>
        <taxon>Insecta</taxon>
        <taxon>Pterygota</taxon>
        <taxon>Neoptera</taxon>
        <taxon>Endopterygota</taxon>
        <taxon>Hymenoptera</taxon>
        <taxon>Apocrita</taxon>
        <taxon>Aculeata</taxon>
        <taxon>Apoidea</taxon>
        <taxon>Anthophila</taxon>
        <taxon>Apidae</taxon>
        <taxon>Ceratina</taxon>
        <taxon>Zadontomerus</taxon>
    </lineage>
</organism>
<dbReference type="GeneID" id="108623371"/>
<keyword evidence="6" id="KW-1185">Reference proteome</keyword>
<evidence type="ECO:0000256" key="4">
    <source>
        <dbReference type="ARBA" id="ARBA00022729"/>
    </source>
</evidence>
<name>A0AAJ7N546_9HYME</name>
<comment type="similarity">
    <text evidence="2">Belongs to the major royal jelly protein family.</text>
</comment>
<protein>
    <submittedName>
        <fullName evidence="7">Protein yellow-like</fullName>
    </submittedName>
</protein>
<evidence type="ECO:0000313" key="6">
    <source>
        <dbReference type="Proteomes" id="UP000694925"/>
    </source>
</evidence>
<dbReference type="RefSeq" id="XP_017877314.1">
    <property type="nucleotide sequence ID" value="XM_018021825.2"/>
</dbReference>
<comment type="subcellular location">
    <subcellularLocation>
        <location evidence="1">Secreted</location>
    </subcellularLocation>
</comment>
<reference evidence="7" key="1">
    <citation type="submission" date="2025-08" db="UniProtKB">
        <authorList>
            <consortium name="RefSeq"/>
        </authorList>
    </citation>
    <scope>IDENTIFICATION</scope>
    <source>
        <tissue evidence="7">Whole body</tissue>
    </source>
</reference>
<dbReference type="GO" id="GO:0005576">
    <property type="term" value="C:extracellular region"/>
    <property type="evidence" value="ECO:0007669"/>
    <property type="project" value="UniProtKB-SubCell"/>
</dbReference>
<dbReference type="Proteomes" id="UP000694925">
    <property type="component" value="Unplaced"/>
</dbReference>
<dbReference type="InterPro" id="IPR017996">
    <property type="entry name" value="MRJP/yellow-related"/>
</dbReference>
<dbReference type="InterPro" id="IPR011042">
    <property type="entry name" value="6-blade_b-propeller_TolB-like"/>
</dbReference>
<dbReference type="AlphaFoldDB" id="A0AAJ7N546"/>
<dbReference type="Gene3D" id="2.120.10.30">
    <property type="entry name" value="TolB, C-terminal domain"/>
    <property type="match status" value="1"/>
</dbReference>
<dbReference type="PANTHER" id="PTHR10009">
    <property type="entry name" value="PROTEIN YELLOW-RELATED"/>
    <property type="match status" value="1"/>
</dbReference>